<organism evidence="2 3">
    <name type="scientific">Rugamonas rubra</name>
    <dbReference type="NCBI Taxonomy" id="758825"/>
    <lineage>
        <taxon>Bacteria</taxon>
        <taxon>Pseudomonadati</taxon>
        <taxon>Pseudomonadota</taxon>
        <taxon>Betaproteobacteria</taxon>
        <taxon>Burkholderiales</taxon>
        <taxon>Oxalobacteraceae</taxon>
        <taxon>Telluria group</taxon>
        <taxon>Rugamonas</taxon>
    </lineage>
</organism>
<sequence length="68" mass="6539">MSISAIPSSGSAVSSASVVQTAPPPAAEAPKQLDKPAERVAPPPAPAATTPSVNTSGQKIGTTISTSA</sequence>
<feature type="compositionally biased region" description="Polar residues" evidence="1">
    <location>
        <begin position="52"/>
        <end position="68"/>
    </location>
</feature>
<dbReference type="AlphaFoldDB" id="A0A1I4LY88"/>
<feature type="compositionally biased region" description="Low complexity" evidence="1">
    <location>
        <begin position="1"/>
        <end position="21"/>
    </location>
</feature>
<name>A0A1I4LY88_9BURK</name>
<gene>
    <name evidence="2" type="ORF">SAMN02982985_02119</name>
</gene>
<protein>
    <submittedName>
        <fullName evidence="2">Uncharacterized protein</fullName>
    </submittedName>
</protein>
<evidence type="ECO:0000256" key="1">
    <source>
        <dbReference type="SAM" id="MobiDB-lite"/>
    </source>
</evidence>
<dbReference type="RefSeq" id="WP_093387358.1">
    <property type="nucleotide sequence ID" value="NZ_FOTW01000010.1"/>
</dbReference>
<dbReference type="Proteomes" id="UP000199470">
    <property type="component" value="Unassembled WGS sequence"/>
</dbReference>
<proteinExistence type="predicted"/>
<evidence type="ECO:0000313" key="2">
    <source>
        <dbReference type="EMBL" id="SFL95914.1"/>
    </source>
</evidence>
<evidence type="ECO:0000313" key="3">
    <source>
        <dbReference type="Proteomes" id="UP000199470"/>
    </source>
</evidence>
<dbReference type="EMBL" id="FOTW01000010">
    <property type="protein sequence ID" value="SFL95914.1"/>
    <property type="molecule type" value="Genomic_DNA"/>
</dbReference>
<feature type="region of interest" description="Disordered" evidence="1">
    <location>
        <begin position="1"/>
        <end position="68"/>
    </location>
</feature>
<accession>A0A1I4LY88</accession>
<reference evidence="2 3" key="1">
    <citation type="submission" date="2016-10" db="EMBL/GenBank/DDBJ databases">
        <authorList>
            <person name="de Groot N.N."/>
        </authorList>
    </citation>
    <scope>NUCLEOTIDE SEQUENCE [LARGE SCALE GENOMIC DNA]</scope>
    <source>
        <strain evidence="2 3">ATCC 43154</strain>
    </source>
</reference>
<keyword evidence="3" id="KW-1185">Reference proteome</keyword>